<evidence type="ECO:0000313" key="2">
    <source>
        <dbReference type="EMBL" id="EJS43161.1"/>
    </source>
</evidence>
<evidence type="ECO:0000256" key="1">
    <source>
        <dbReference type="SAM" id="MobiDB-lite"/>
    </source>
</evidence>
<organism evidence="2 3">
    <name type="scientific">Saccharomyces arboricola (strain H-6 / AS 2.3317 / CBS 10644)</name>
    <name type="common">Yeast</name>
    <dbReference type="NCBI Taxonomy" id="1160507"/>
    <lineage>
        <taxon>Eukaryota</taxon>
        <taxon>Fungi</taxon>
        <taxon>Dikarya</taxon>
        <taxon>Ascomycota</taxon>
        <taxon>Saccharomycotina</taxon>
        <taxon>Saccharomycetes</taxon>
        <taxon>Saccharomycetales</taxon>
        <taxon>Saccharomycetaceae</taxon>
        <taxon>Saccharomyces</taxon>
    </lineage>
</organism>
<dbReference type="InterPro" id="IPR035187">
    <property type="entry name" value="Mpm1"/>
</dbReference>
<dbReference type="Proteomes" id="UP000006968">
    <property type="component" value="Chromosome X"/>
</dbReference>
<sequence>MGFYQDDDNDTDVKSFNDRYIKDQKFATAPFWNFLPKLRDIDEQDDTLFPLPFKFNFRDFGDSAFAMASGIPTVKQFDQCQELKGQSAWTTQGIWKCLVPSKFIPPLPNLDFLLPLEDVQSDKSHSHGLFFNDFNLFLKWRSHMNKLQNQRIKSTAVVPVTRTPEDLMLSWDDLHLGNDAEYISGDGSKKIVGRAQSINTIKDSGDAKPTTVKTEKIYFDDGTVDVTTTTTAKGSTPKMKHEVVSVDHDK</sequence>
<evidence type="ECO:0000313" key="3">
    <source>
        <dbReference type="Proteomes" id="UP000006968"/>
    </source>
</evidence>
<dbReference type="HOGENOM" id="CLU_1111888_0_0_1"/>
<reference evidence="2 3" key="1">
    <citation type="journal article" date="2013" name="BMC Genomics">
        <title>High quality de novo sequencing and assembly of the Saccharomyces arboricolus genome.</title>
        <authorList>
            <person name="Liti G."/>
            <person name="Nguyen Ba A.N."/>
            <person name="Blythe M."/>
            <person name="Mueller C.A."/>
            <person name="Bergstroem A."/>
            <person name="Cubillos F.A."/>
            <person name="Dafhnis-Calas F."/>
            <person name="Khoshraftar S."/>
            <person name="Malla S."/>
            <person name="Mehta N."/>
            <person name="Siow C.C."/>
            <person name="Warringer J."/>
            <person name="Moses A.M."/>
            <person name="Louis E.J."/>
            <person name="Nieduszynski C.A."/>
        </authorList>
    </citation>
    <scope>NUCLEOTIDE SEQUENCE [LARGE SCALE GENOMIC DNA]</scope>
    <source>
        <strain evidence="3">H-6 / AS 2.3317 / CBS 10644</strain>
    </source>
</reference>
<dbReference type="Pfam" id="PF17234">
    <property type="entry name" value="MPM1"/>
    <property type="match status" value="1"/>
</dbReference>
<feature type="compositionally biased region" description="Basic and acidic residues" evidence="1">
    <location>
        <begin position="239"/>
        <end position="250"/>
    </location>
</feature>
<name>J8Q3G2_SACAR</name>
<accession>J8Q3G2</accession>
<feature type="region of interest" description="Disordered" evidence="1">
    <location>
        <begin position="229"/>
        <end position="250"/>
    </location>
</feature>
<keyword evidence="3" id="KW-1185">Reference proteome</keyword>
<dbReference type="AlphaFoldDB" id="J8Q3G2"/>
<dbReference type="OrthoDB" id="4044171at2759"/>
<protein>
    <submittedName>
        <fullName evidence="2">Mpm1p</fullName>
    </submittedName>
</protein>
<proteinExistence type="predicted"/>
<dbReference type="EMBL" id="ALIE01000112">
    <property type="protein sequence ID" value="EJS43161.1"/>
    <property type="molecule type" value="Genomic_DNA"/>
</dbReference>
<comment type="caution">
    <text evidence="2">The sequence shown here is derived from an EMBL/GenBank/DDBJ whole genome shotgun (WGS) entry which is preliminary data.</text>
</comment>
<gene>
    <name evidence="2" type="ORF">SU7_1776</name>
</gene>